<keyword evidence="1" id="KW-0472">Membrane</keyword>
<dbReference type="AlphaFoldDB" id="G9BAU6"/>
<feature type="transmembrane region" description="Helical" evidence="1">
    <location>
        <begin position="114"/>
        <end position="134"/>
    </location>
</feature>
<keyword evidence="1" id="KW-0812">Transmembrane</keyword>
<accession>G9BAU6</accession>
<feature type="transmembrane region" description="Helical" evidence="1">
    <location>
        <begin position="20"/>
        <end position="43"/>
    </location>
</feature>
<reference evidence="2" key="1">
    <citation type="journal article" date="2012" name="Environ. Microbiol.">
        <title>Genetic structure of three fosmid-fragments encoding 16S rRNA genes of the Miscellaneous Crenarchaeotic Group (MCG): implications for physiology and evolution of marine sedimentary archaea.</title>
        <authorList>
            <person name="Li P.Y."/>
            <person name="Xie B.B."/>
            <person name="Zhang X.Y."/>
            <person name="Qin Q.L."/>
            <person name="Dang H.Y."/>
            <person name="Wang X.M."/>
            <person name="Chen X.L."/>
            <person name="Yu J."/>
            <person name="Zhang Y.Z."/>
        </authorList>
    </citation>
    <scope>NUCLEOTIDE SEQUENCE</scope>
</reference>
<proteinExistence type="predicted"/>
<sequence length="152" mass="17074">MTEEGRKRNDRLFRFTMKALKATIKAIIVYGIYFILLSFLAPVSELVPGFQQTVETFVIVYILIMIIGELSAGTIYHHFFNAAKALFVIIYLIFSLKGGTVAMSLENFNLVADLRFFLIIAMFLSSIGLAKSVLQAIDFLNKKAEPLPIQVS</sequence>
<protein>
    <submittedName>
        <fullName evidence="2">Uncharacterized protein</fullName>
    </submittedName>
</protein>
<dbReference type="EMBL" id="HQ214612">
    <property type="protein sequence ID" value="ADP09471.1"/>
    <property type="molecule type" value="Genomic_DNA"/>
</dbReference>
<name>G9BAU6_9ARCH</name>
<keyword evidence="1" id="KW-1133">Transmembrane helix</keyword>
<gene>
    <name evidence="2" type="ORF">E48-1C_26</name>
</gene>
<organism evidence="2">
    <name type="scientific">uncultured marine crenarchaeote E48-1C</name>
    <dbReference type="NCBI Taxonomy" id="907718"/>
    <lineage>
        <taxon>Archaea</taxon>
        <taxon>Candidatus Bathyarchaeota</taxon>
        <taxon>environmental samples</taxon>
    </lineage>
</organism>
<feature type="transmembrane region" description="Helical" evidence="1">
    <location>
        <begin position="49"/>
        <end position="68"/>
    </location>
</feature>
<evidence type="ECO:0000313" key="2">
    <source>
        <dbReference type="EMBL" id="ADP09471.1"/>
    </source>
</evidence>
<evidence type="ECO:0000256" key="1">
    <source>
        <dbReference type="SAM" id="Phobius"/>
    </source>
</evidence>